<dbReference type="InterPro" id="IPR001142">
    <property type="entry name" value="DUP/COS"/>
</dbReference>
<keyword evidence="1" id="KW-0812">Transmembrane</keyword>
<proteinExistence type="predicted"/>
<accession>A0A1G4JCM4</accession>
<feature type="transmembrane region" description="Helical" evidence="1">
    <location>
        <begin position="62"/>
        <end position="85"/>
    </location>
</feature>
<keyword evidence="1" id="KW-1133">Transmembrane helix</keyword>
<keyword evidence="3" id="KW-1185">Reference proteome</keyword>
<dbReference type="AlphaFoldDB" id="A0A1G4JCM4"/>
<dbReference type="EMBL" id="LT598448">
    <property type="protein sequence ID" value="SCU87879.1"/>
    <property type="molecule type" value="Genomic_DNA"/>
</dbReference>
<sequence length="208" mass="24149">MKVKGLIGESHANDEDLRLPRDMFRSRLQYEMVRHRVVLISLGFELAVFAFLFHLGLQAENLGIEIVIIVPVLMLAPLVVAVTGVMTYRVVRRKVAALANKLRFMKEIMTVKPGIEMREWDVIAARMNPVFYRSSSLVTPYFFYDGESCYSYFRSTYLQPYLNRKDENCTNVAVDDFQRILDQAIKTYEEKADEDWQRIMNGTSSLRS</sequence>
<organism evidence="2 3">
    <name type="scientific">Lachancea nothofagi CBS 11611</name>
    <dbReference type="NCBI Taxonomy" id="1266666"/>
    <lineage>
        <taxon>Eukaryota</taxon>
        <taxon>Fungi</taxon>
        <taxon>Dikarya</taxon>
        <taxon>Ascomycota</taxon>
        <taxon>Saccharomycotina</taxon>
        <taxon>Saccharomycetes</taxon>
        <taxon>Saccharomycetales</taxon>
        <taxon>Saccharomycetaceae</taxon>
        <taxon>Lachancea</taxon>
    </lineage>
</organism>
<dbReference type="Pfam" id="PF00674">
    <property type="entry name" value="DUP"/>
    <property type="match status" value="1"/>
</dbReference>
<dbReference type="Proteomes" id="UP000189911">
    <property type="component" value="Chromosome D"/>
</dbReference>
<evidence type="ECO:0000313" key="2">
    <source>
        <dbReference type="EMBL" id="SCU87879.1"/>
    </source>
</evidence>
<reference evidence="3" key="1">
    <citation type="submission" date="2016-03" db="EMBL/GenBank/DDBJ databases">
        <authorList>
            <person name="Devillers Hugo."/>
        </authorList>
    </citation>
    <scope>NUCLEOTIDE SEQUENCE [LARGE SCALE GENOMIC DNA]</scope>
</reference>
<gene>
    <name evidence="2" type="ORF">LANO_0D00364G</name>
</gene>
<feature type="transmembrane region" description="Helical" evidence="1">
    <location>
        <begin position="37"/>
        <end position="56"/>
    </location>
</feature>
<evidence type="ECO:0000313" key="3">
    <source>
        <dbReference type="Proteomes" id="UP000189911"/>
    </source>
</evidence>
<protein>
    <submittedName>
        <fullName evidence="2">LANO_0D00364g1_1</fullName>
    </submittedName>
</protein>
<keyword evidence="1" id="KW-0472">Membrane</keyword>
<evidence type="ECO:0000256" key="1">
    <source>
        <dbReference type="SAM" id="Phobius"/>
    </source>
</evidence>
<dbReference type="OrthoDB" id="4036517at2759"/>
<name>A0A1G4JCM4_9SACH</name>